<dbReference type="SMART" id="SM00382">
    <property type="entry name" value="AAA"/>
    <property type="match status" value="1"/>
</dbReference>
<evidence type="ECO:0000259" key="4">
    <source>
        <dbReference type="PROSITE" id="PS50893"/>
    </source>
</evidence>
<dbReference type="Pfam" id="PF00005">
    <property type="entry name" value="ABC_tran"/>
    <property type="match status" value="1"/>
</dbReference>
<proteinExistence type="predicted"/>
<keyword evidence="3 5" id="KW-0067">ATP-binding</keyword>
<keyword evidence="6" id="KW-1185">Reference proteome</keyword>
<dbReference type="InterPro" id="IPR003593">
    <property type="entry name" value="AAA+_ATPase"/>
</dbReference>
<dbReference type="GO" id="GO:0016887">
    <property type="term" value="F:ATP hydrolysis activity"/>
    <property type="evidence" value="ECO:0007669"/>
    <property type="project" value="InterPro"/>
</dbReference>
<dbReference type="Proteomes" id="UP000183954">
    <property type="component" value="Unassembled WGS sequence"/>
</dbReference>
<dbReference type="InterPro" id="IPR003439">
    <property type="entry name" value="ABC_transporter-like_ATP-bd"/>
</dbReference>
<dbReference type="PROSITE" id="PS00211">
    <property type="entry name" value="ABC_TRANSPORTER_1"/>
    <property type="match status" value="1"/>
</dbReference>
<dbReference type="InterPro" id="IPR027417">
    <property type="entry name" value="P-loop_NTPase"/>
</dbReference>
<keyword evidence="1" id="KW-0813">Transport</keyword>
<gene>
    <name evidence="5" type="ORF">SAMN02746098_00594</name>
</gene>
<dbReference type="AlphaFoldDB" id="A0A1M5RL57"/>
<dbReference type="PANTHER" id="PTHR42788">
    <property type="entry name" value="TAURINE IMPORT ATP-BINDING PROTEIN-RELATED"/>
    <property type="match status" value="1"/>
</dbReference>
<evidence type="ECO:0000313" key="5">
    <source>
        <dbReference type="EMBL" id="SHH26951.1"/>
    </source>
</evidence>
<evidence type="ECO:0000256" key="2">
    <source>
        <dbReference type="ARBA" id="ARBA00022741"/>
    </source>
</evidence>
<name>A0A1M5RL57_9FIRM</name>
<dbReference type="PANTHER" id="PTHR42788:SF13">
    <property type="entry name" value="ALIPHATIC SULFONATES IMPORT ATP-BINDING PROTEIN SSUB"/>
    <property type="match status" value="1"/>
</dbReference>
<organism evidence="5 6">
    <name type="scientific">Desulfosporosinus lacus DSM 15449</name>
    <dbReference type="NCBI Taxonomy" id="1121420"/>
    <lineage>
        <taxon>Bacteria</taxon>
        <taxon>Bacillati</taxon>
        <taxon>Bacillota</taxon>
        <taxon>Clostridia</taxon>
        <taxon>Eubacteriales</taxon>
        <taxon>Desulfitobacteriaceae</taxon>
        <taxon>Desulfosporosinus</taxon>
    </lineage>
</organism>
<dbReference type="Gene3D" id="3.40.50.300">
    <property type="entry name" value="P-loop containing nucleotide triphosphate hydrolases"/>
    <property type="match status" value="1"/>
</dbReference>
<evidence type="ECO:0000256" key="1">
    <source>
        <dbReference type="ARBA" id="ARBA00022448"/>
    </source>
</evidence>
<evidence type="ECO:0000256" key="3">
    <source>
        <dbReference type="ARBA" id="ARBA00022840"/>
    </source>
</evidence>
<evidence type="ECO:0000313" key="6">
    <source>
        <dbReference type="Proteomes" id="UP000183954"/>
    </source>
</evidence>
<dbReference type="SUPFAM" id="SSF52540">
    <property type="entry name" value="P-loop containing nucleoside triphosphate hydrolases"/>
    <property type="match status" value="1"/>
</dbReference>
<dbReference type="OrthoDB" id="9802264at2"/>
<protein>
    <submittedName>
        <fullName evidence="5">NitT/TauT family transport system ATP-binding protein</fullName>
    </submittedName>
</protein>
<dbReference type="EMBL" id="FQXJ01000003">
    <property type="protein sequence ID" value="SHH26951.1"/>
    <property type="molecule type" value="Genomic_DNA"/>
</dbReference>
<reference evidence="6" key="1">
    <citation type="submission" date="2016-11" db="EMBL/GenBank/DDBJ databases">
        <authorList>
            <person name="Varghese N."/>
            <person name="Submissions S."/>
        </authorList>
    </citation>
    <scope>NUCLEOTIDE SEQUENCE [LARGE SCALE GENOMIC DNA]</scope>
    <source>
        <strain evidence="6">DSM 15449</strain>
    </source>
</reference>
<dbReference type="InterPro" id="IPR050166">
    <property type="entry name" value="ABC_transporter_ATP-bind"/>
</dbReference>
<feature type="domain" description="ABC transporter" evidence="4">
    <location>
        <begin position="4"/>
        <end position="232"/>
    </location>
</feature>
<dbReference type="InterPro" id="IPR017871">
    <property type="entry name" value="ABC_transporter-like_CS"/>
</dbReference>
<accession>A0A1M5RL57</accession>
<sequence>MGFLTLDHIYYSYPGQGSTVKDVTWQIEEGEFHCLLGKSGCGKTTLLKLAAGLLKPDKGKVYWQEVEVSKPSSQVGYVFQSPTLLEWKTVFDNILLPISLKRKPNSRELDYGETLLELMGIISQKDKYPTELSGGQQSRVAIARSLIQRPSMLFLDEPFAAVDAITREELQDDLLKLCQLQKTTVIFITHDITEAVYLSDHVAIMSGGQIVHDYKVNLPQERGFKMRYDTYFNELCLKIRQSFSGVSS</sequence>
<dbReference type="STRING" id="1121420.SAMN02746098_00594"/>
<dbReference type="PROSITE" id="PS50893">
    <property type="entry name" value="ABC_TRANSPORTER_2"/>
    <property type="match status" value="1"/>
</dbReference>
<keyword evidence="2" id="KW-0547">Nucleotide-binding</keyword>
<dbReference type="RefSeq" id="WP_073027731.1">
    <property type="nucleotide sequence ID" value="NZ_FQXJ01000003.1"/>
</dbReference>
<dbReference type="GO" id="GO:0005524">
    <property type="term" value="F:ATP binding"/>
    <property type="evidence" value="ECO:0007669"/>
    <property type="project" value="UniProtKB-KW"/>
</dbReference>